<dbReference type="Pfam" id="PF07969">
    <property type="entry name" value="Amidohydro_3"/>
    <property type="match status" value="1"/>
</dbReference>
<dbReference type="EMBL" id="JAROCG010000002">
    <property type="protein sequence ID" value="MDN4612418.1"/>
    <property type="molecule type" value="Genomic_DNA"/>
</dbReference>
<feature type="region of interest" description="Disordered" evidence="1">
    <location>
        <begin position="1"/>
        <end position="49"/>
    </location>
</feature>
<dbReference type="Proteomes" id="UP001174209">
    <property type="component" value="Unassembled WGS sequence"/>
</dbReference>
<evidence type="ECO:0000313" key="4">
    <source>
        <dbReference type="Proteomes" id="UP001174209"/>
    </source>
</evidence>
<dbReference type="SUPFAM" id="SSF51338">
    <property type="entry name" value="Composite domain of metallo-dependent hydrolases"/>
    <property type="match status" value="1"/>
</dbReference>
<sequence>MAAAAQHGPRAARSPAECSAFRRARGDRQRAGAPTAGSARLTRSPAGTLRAGTPADLAVLSAAPFGLDPAGPRTVGADLTVVGGRVVFERKGTVAGSVARVRSDFNSLCSVGAVL</sequence>
<evidence type="ECO:0000259" key="2">
    <source>
        <dbReference type="Pfam" id="PF07969"/>
    </source>
</evidence>
<evidence type="ECO:0000313" key="3">
    <source>
        <dbReference type="EMBL" id="MDN4612418.1"/>
    </source>
</evidence>
<dbReference type="InterPro" id="IPR013108">
    <property type="entry name" value="Amidohydro_3"/>
</dbReference>
<name>A0ABT8K5Z1_9MICC</name>
<feature type="domain" description="Amidohydrolase 3" evidence="2">
    <location>
        <begin position="35"/>
        <end position="88"/>
    </location>
</feature>
<gene>
    <name evidence="3" type="ORF">P5G52_16230</name>
</gene>
<organism evidence="3 4">
    <name type="scientific">Arthrobacter burdickii</name>
    <dbReference type="NCBI Taxonomy" id="3035920"/>
    <lineage>
        <taxon>Bacteria</taxon>
        <taxon>Bacillati</taxon>
        <taxon>Actinomycetota</taxon>
        <taxon>Actinomycetes</taxon>
        <taxon>Micrococcales</taxon>
        <taxon>Micrococcaceae</taxon>
        <taxon>Arthrobacter</taxon>
    </lineage>
</organism>
<keyword evidence="4" id="KW-1185">Reference proteome</keyword>
<accession>A0ABT8K5Z1</accession>
<evidence type="ECO:0000256" key="1">
    <source>
        <dbReference type="SAM" id="MobiDB-lite"/>
    </source>
</evidence>
<dbReference type="InterPro" id="IPR011059">
    <property type="entry name" value="Metal-dep_hydrolase_composite"/>
</dbReference>
<comment type="caution">
    <text evidence="3">The sequence shown here is derived from an EMBL/GenBank/DDBJ whole genome shotgun (WGS) entry which is preliminary data.</text>
</comment>
<feature type="compositionally biased region" description="Low complexity" evidence="1">
    <location>
        <begin position="1"/>
        <end position="12"/>
    </location>
</feature>
<protein>
    <submittedName>
        <fullName evidence="3">Amidohydrolase family protein</fullName>
    </submittedName>
</protein>
<reference evidence="3" key="1">
    <citation type="submission" date="2023-06" db="EMBL/GenBank/DDBJ databases">
        <title>MT1 and MT2 Draft Genomes of Novel Species.</title>
        <authorList>
            <person name="Venkateswaran K."/>
        </authorList>
    </citation>
    <scope>NUCLEOTIDE SEQUENCE</scope>
    <source>
        <strain evidence="3">IIF3SC-B10</strain>
    </source>
</reference>
<proteinExistence type="predicted"/>
<dbReference type="RefSeq" id="WP_301230171.1">
    <property type="nucleotide sequence ID" value="NZ_JAROCG010000002.1"/>
</dbReference>